<reference evidence="2 3" key="1">
    <citation type="submission" date="2018-07" db="EMBL/GenBank/DDBJ databases">
        <title>Genomic Encyclopedia of Type Strains, Phase III (KMG-III): the genomes of soil and plant-associated and newly described type strains.</title>
        <authorList>
            <person name="Whitman W."/>
        </authorList>
    </citation>
    <scope>NUCLEOTIDE SEQUENCE [LARGE SCALE GENOMIC DNA]</scope>
    <source>
        <strain evidence="2 3">CECT 7506</strain>
    </source>
</reference>
<protein>
    <submittedName>
        <fullName evidence="2">Uncharacterized protein</fullName>
    </submittedName>
</protein>
<dbReference type="EMBL" id="QPJD01000002">
    <property type="protein sequence ID" value="RCW50815.1"/>
    <property type="molecule type" value="Genomic_DNA"/>
</dbReference>
<dbReference type="Proteomes" id="UP000252415">
    <property type="component" value="Unassembled WGS sequence"/>
</dbReference>
<feature type="transmembrane region" description="Helical" evidence="1">
    <location>
        <begin position="85"/>
        <end position="106"/>
    </location>
</feature>
<keyword evidence="1" id="KW-1133">Transmembrane helix</keyword>
<evidence type="ECO:0000256" key="1">
    <source>
        <dbReference type="SAM" id="Phobius"/>
    </source>
</evidence>
<keyword evidence="3" id="KW-1185">Reference proteome</keyword>
<evidence type="ECO:0000313" key="3">
    <source>
        <dbReference type="Proteomes" id="UP000252415"/>
    </source>
</evidence>
<comment type="caution">
    <text evidence="2">The sequence shown here is derived from an EMBL/GenBank/DDBJ whole genome shotgun (WGS) entry which is preliminary data.</text>
</comment>
<keyword evidence="1" id="KW-0472">Membrane</keyword>
<accession>A0A368W4Y3</accession>
<sequence length="114" mass="12357">MIFLFVCIIFVAVSIVVLRKAGVLYSFSKGVALAAGISLLAVACLAQNYTQSLIPEANDGIAISNQIAYWIIGEDGWSHDLFLNIFNQSIFITGIIIILYPVILVAESKFSSKA</sequence>
<dbReference type="AlphaFoldDB" id="A0A368W4Y3"/>
<keyword evidence="1" id="KW-0812">Transmembrane</keyword>
<evidence type="ECO:0000313" key="2">
    <source>
        <dbReference type="EMBL" id="RCW50815.1"/>
    </source>
</evidence>
<gene>
    <name evidence="2" type="ORF">DFP97_1027</name>
</gene>
<proteinExistence type="predicted"/>
<organism evidence="2 3">
    <name type="scientific">Paenibacillus prosopidis</name>
    <dbReference type="NCBI Taxonomy" id="630520"/>
    <lineage>
        <taxon>Bacteria</taxon>
        <taxon>Bacillati</taxon>
        <taxon>Bacillota</taxon>
        <taxon>Bacilli</taxon>
        <taxon>Bacillales</taxon>
        <taxon>Paenibacillaceae</taxon>
        <taxon>Paenibacillus</taxon>
    </lineage>
</organism>
<dbReference type="RefSeq" id="WP_245975856.1">
    <property type="nucleotide sequence ID" value="NZ_QPJD01000002.1"/>
</dbReference>
<name>A0A368W4Y3_9BACL</name>